<gene>
    <name evidence="3" type="ORF">SYV04_05535</name>
</gene>
<evidence type="ECO:0000259" key="2">
    <source>
        <dbReference type="SMART" id="SM01204"/>
    </source>
</evidence>
<reference evidence="3 4" key="1">
    <citation type="submission" date="2023-12" db="EMBL/GenBank/DDBJ databases">
        <title>the genome sequence of Hyalangium sp. s54d21.</title>
        <authorList>
            <person name="Zhang X."/>
        </authorList>
    </citation>
    <scope>NUCLEOTIDE SEQUENCE [LARGE SCALE GENOMIC DNA]</scope>
    <source>
        <strain evidence="4">s54d21</strain>
    </source>
</reference>
<dbReference type="Proteomes" id="UP001291309">
    <property type="component" value="Unassembled WGS sequence"/>
</dbReference>
<feature type="domain" description="FIST C-domain" evidence="2">
    <location>
        <begin position="236"/>
        <end position="372"/>
    </location>
</feature>
<proteinExistence type="predicted"/>
<dbReference type="Pfam" id="PF08495">
    <property type="entry name" value="FIST"/>
    <property type="match status" value="1"/>
</dbReference>
<dbReference type="SMART" id="SM01204">
    <property type="entry name" value="FIST_C"/>
    <property type="match status" value="1"/>
</dbReference>
<dbReference type="Pfam" id="PF10442">
    <property type="entry name" value="FIST_C"/>
    <property type="match status" value="1"/>
</dbReference>
<dbReference type="InterPro" id="IPR013702">
    <property type="entry name" value="FIST_domain_N"/>
</dbReference>
<accession>A0ABU5GXA9</accession>
<evidence type="ECO:0000313" key="3">
    <source>
        <dbReference type="EMBL" id="MDY7225831.1"/>
    </source>
</evidence>
<dbReference type="PANTHER" id="PTHR40252:SF2">
    <property type="entry name" value="BLR0328 PROTEIN"/>
    <property type="match status" value="1"/>
</dbReference>
<sequence length="387" mass="42385">MAHVKMQTARTTQQEPGPAAEDLMKQLAGVTPKLVMMFASRNRDHNALNRAIRERLPQGCRFVGATSGGEMDNEGIYYGSVVLAAIYGDFDVGLGIGTGLSANAVGAGGMAIKKACDELGVRQPDLDPRKYVGLVIDDGFRFKKEELLLGILEKNQTLVLVGGGASDDNQDPSKQSALIHIDGEVVTDAVLVALFRTNAPWAALRTHWYLPTGDRMTITKVDETHTRALELDGKPAALRYAELLGVEPTELEFGKPQGFAVRPTALRVGREYFMRCPWKPVLEDNSILFANLLEEGSELELMKMGDMGEMTRSFFKDELPRRVTNPQAALLFNCGARMWYAHSTGRVKELADTLRSAPTAAGMNVQFEIYSGFHINTTLTVLAFGSN</sequence>
<evidence type="ECO:0000259" key="1">
    <source>
        <dbReference type="SMART" id="SM00897"/>
    </source>
</evidence>
<evidence type="ECO:0000313" key="4">
    <source>
        <dbReference type="Proteomes" id="UP001291309"/>
    </source>
</evidence>
<organism evidence="3 4">
    <name type="scientific">Hyalangium rubrum</name>
    <dbReference type="NCBI Taxonomy" id="3103134"/>
    <lineage>
        <taxon>Bacteria</taxon>
        <taxon>Pseudomonadati</taxon>
        <taxon>Myxococcota</taxon>
        <taxon>Myxococcia</taxon>
        <taxon>Myxococcales</taxon>
        <taxon>Cystobacterineae</taxon>
        <taxon>Archangiaceae</taxon>
        <taxon>Hyalangium</taxon>
    </lineage>
</organism>
<dbReference type="SMART" id="SM00897">
    <property type="entry name" value="FIST"/>
    <property type="match status" value="1"/>
</dbReference>
<name>A0ABU5GXA9_9BACT</name>
<dbReference type="RefSeq" id="WP_321544558.1">
    <property type="nucleotide sequence ID" value="NZ_JAXIVS010000002.1"/>
</dbReference>
<comment type="caution">
    <text evidence="3">The sequence shown here is derived from an EMBL/GenBank/DDBJ whole genome shotgun (WGS) entry which is preliminary data.</text>
</comment>
<dbReference type="InterPro" id="IPR019494">
    <property type="entry name" value="FIST_C"/>
</dbReference>
<dbReference type="EMBL" id="JAXIVS010000002">
    <property type="protein sequence ID" value="MDY7225831.1"/>
    <property type="molecule type" value="Genomic_DNA"/>
</dbReference>
<protein>
    <submittedName>
        <fullName evidence="3">FIST N-terminal domain-containing protein</fullName>
    </submittedName>
</protein>
<feature type="domain" description="FIST" evidence="1">
    <location>
        <begin position="31"/>
        <end position="235"/>
    </location>
</feature>
<dbReference type="PANTHER" id="PTHR40252">
    <property type="entry name" value="BLR0328 PROTEIN"/>
    <property type="match status" value="1"/>
</dbReference>
<keyword evidence="4" id="KW-1185">Reference proteome</keyword>